<evidence type="ECO:0000313" key="1">
    <source>
        <dbReference type="EMBL" id="KAJ0011209.1"/>
    </source>
</evidence>
<sequence length="392" mass="43616">MAPKKKPQKQNNNNKNANKKSNSSSSSSSTQKAKKLKAVYEKLFCAGFSYNQIELALSSLKDDATFEAALDSLCLNLPGNELPLKFSTGTSQHLNGGASVSVISVVRDWIPSDGSSANTDEEVQKISVRTKGHQGYDALDSRQHLKQIGSDNIWNNKKRLVDKAEELNYMEGFKVGKDNFEEVSRLDISLQVQGSPLTVVIPLKEEYESWEDYAIDKSSIKEVSKPRSYDVIAREYLEARLEATKAKEKRDKKSQEQAGDMICKLKQELSALGLLDNALASDFELEHFVEHTDESIVGGNKEFPLKPIPSGVSVQEKAEDNESGDVELGGFFSEDAPSSEALPTEIMKLQKKEKMRMLCSDKNIEKLDGIWKKGEPQKIPKAVLHQLCQRLG</sequence>
<dbReference type="EMBL" id="CM047749">
    <property type="protein sequence ID" value="KAJ0011209.1"/>
    <property type="molecule type" value="Genomic_DNA"/>
</dbReference>
<proteinExistence type="predicted"/>
<organism evidence="1 2">
    <name type="scientific">Pistacia integerrima</name>
    <dbReference type="NCBI Taxonomy" id="434235"/>
    <lineage>
        <taxon>Eukaryota</taxon>
        <taxon>Viridiplantae</taxon>
        <taxon>Streptophyta</taxon>
        <taxon>Embryophyta</taxon>
        <taxon>Tracheophyta</taxon>
        <taxon>Spermatophyta</taxon>
        <taxon>Magnoliopsida</taxon>
        <taxon>eudicotyledons</taxon>
        <taxon>Gunneridae</taxon>
        <taxon>Pentapetalae</taxon>
        <taxon>rosids</taxon>
        <taxon>malvids</taxon>
        <taxon>Sapindales</taxon>
        <taxon>Anacardiaceae</taxon>
        <taxon>Pistacia</taxon>
    </lineage>
</organism>
<protein>
    <submittedName>
        <fullName evidence="1">Uncharacterized protein</fullName>
    </submittedName>
</protein>
<name>A0ACC0X886_9ROSI</name>
<comment type="caution">
    <text evidence="1">The sequence shown here is derived from an EMBL/GenBank/DDBJ whole genome shotgun (WGS) entry which is preliminary data.</text>
</comment>
<accession>A0ACC0X886</accession>
<keyword evidence="2" id="KW-1185">Reference proteome</keyword>
<evidence type="ECO:0000313" key="2">
    <source>
        <dbReference type="Proteomes" id="UP001163603"/>
    </source>
</evidence>
<gene>
    <name evidence="1" type="ORF">Pint_32998</name>
</gene>
<dbReference type="Proteomes" id="UP001163603">
    <property type="component" value="Chromosome 14"/>
</dbReference>
<reference evidence="2" key="1">
    <citation type="journal article" date="2023" name="G3 (Bethesda)">
        <title>Genome assembly and association tests identify interacting loci associated with vigor, precocity, and sex in interspecific pistachio rootstocks.</title>
        <authorList>
            <person name="Palmer W."/>
            <person name="Jacygrad E."/>
            <person name="Sagayaradj S."/>
            <person name="Cavanaugh K."/>
            <person name="Han R."/>
            <person name="Bertier L."/>
            <person name="Beede B."/>
            <person name="Kafkas S."/>
            <person name="Golino D."/>
            <person name="Preece J."/>
            <person name="Michelmore R."/>
        </authorList>
    </citation>
    <scope>NUCLEOTIDE SEQUENCE [LARGE SCALE GENOMIC DNA]</scope>
</reference>